<feature type="transmembrane region" description="Helical" evidence="1">
    <location>
        <begin position="52"/>
        <end position="73"/>
    </location>
</feature>
<evidence type="ECO:0000256" key="1">
    <source>
        <dbReference type="SAM" id="Phobius"/>
    </source>
</evidence>
<evidence type="ECO:0000259" key="2">
    <source>
        <dbReference type="PROSITE" id="PS50887"/>
    </source>
</evidence>
<accession>A0ABV6C090</accession>
<keyword evidence="3" id="KW-0808">Transferase</keyword>
<dbReference type="NCBIfam" id="TIGR00254">
    <property type="entry name" value="GGDEF"/>
    <property type="match status" value="1"/>
</dbReference>
<dbReference type="InterPro" id="IPR000160">
    <property type="entry name" value="GGDEF_dom"/>
</dbReference>
<dbReference type="CDD" id="cd01949">
    <property type="entry name" value="GGDEF"/>
    <property type="match status" value="1"/>
</dbReference>
<gene>
    <name evidence="3" type="ORF">ACFFRE_02855</name>
</gene>
<dbReference type="PANTHER" id="PTHR45138:SF9">
    <property type="entry name" value="DIGUANYLATE CYCLASE DGCM-RELATED"/>
    <property type="match status" value="1"/>
</dbReference>
<reference evidence="3 4" key="1">
    <citation type="submission" date="2024-09" db="EMBL/GenBank/DDBJ databases">
        <authorList>
            <person name="Sun Q."/>
            <person name="Mori K."/>
        </authorList>
    </citation>
    <scope>NUCLEOTIDE SEQUENCE [LARGE SCALE GENOMIC DNA]</scope>
    <source>
        <strain evidence="3 4">JCM 15389</strain>
    </source>
</reference>
<keyword evidence="4" id="KW-1185">Reference proteome</keyword>
<keyword evidence="1" id="KW-1133">Transmembrane helix</keyword>
<dbReference type="RefSeq" id="WP_377788019.1">
    <property type="nucleotide sequence ID" value="NZ_JBHLYQ010000015.1"/>
</dbReference>
<organism evidence="3 4">
    <name type="scientific">Aciditerrimonas ferrireducens</name>
    <dbReference type="NCBI Taxonomy" id="667306"/>
    <lineage>
        <taxon>Bacteria</taxon>
        <taxon>Bacillati</taxon>
        <taxon>Actinomycetota</taxon>
        <taxon>Acidimicrobiia</taxon>
        <taxon>Acidimicrobiales</taxon>
        <taxon>Acidimicrobiaceae</taxon>
        <taxon>Aciditerrimonas</taxon>
    </lineage>
</organism>
<feature type="domain" description="GGDEF" evidence="2">
    <location>
        <begin position="390"/>
        <end position="517"/>
    </location>
</feature>
<dbReference type="EMBL" id="JBHLYQ010000015">
    <property type="protein sequence ID" value="MFC0081099.1"/>
    <property type="molecule type" value="Genomic_DNA"/>
</dbReference>
<dbReference type="PANTHER" id="PTHR45138">
    <property type="entry name" value="REGULATORY COMPONENTS OF SENSORY TRANSDUCTION SYSTEM"/>
    <property type="match status" value="1"/>
</dbReference>
<keyword evidence="1" id="KW-0812">Transmembrane</keyword>
<dbReference type="InterPro" id="IPR043128">
    <property type="entry name" value="Rev_trsase/Diguanyl_cyclase"/>
</dbReference>
<dbReference type="SMART" id="SM00267">
    <property type="entry name" value="GGDEF"/>
    <property type="match status" value="1"/>
</dbReference>
<dbReference type="GO" id="GO:0052621">
    <property type="term" value="F:diguanylate cyclase activity"/>
    <property type="evidence" value="ECO:0007669"/>
    <property type="project" value="UniProtKB-EC"/>
</dbReference>
<sequence>MARRRSWSVQYASQFSSEQARLGTQLAALALSTAAVVDLTMAVPHGVRVDWTLVAIAGALVAGAMVYTGVLVVQLQRKGVVEPPSWLILVFSLACLASTGLANLAGDGSRGLYLPVFLTVPVFCAVSLNVAGRRVIVLATVVAVASTEWALRAHHGAAYVLAVVVYAWVVVVVDAIAGLVFGVLRARNEARGALQRLVDELAPVEDLEEGIGRCLGGLAQVLPVEAQLLAVDADGRVRRRWSLADARPASGEPLAASPEAATEISDRALSSWTADLADQLAGGDPVVRRAASGAPVLEPSRWVLPVGFDEAGPLVLVLEHREPLAGFARQFPRELAGAVGDAVLGVLTRLFHLEQLRRASETDPLTGLANRRRLHRELEQALAMADRSGSPLCLAMVDLDAFKAFNDSRGHLEGDHLLRLVAAVLASRVRSTDLVCRYGGDEFCLLLPATDQTGAQELLEDLRALVAGAVAGSGVTVSAGLASWDGQESAEDLLDRADHALYQAKQRGRNGLVVASPVLCEP</sequence>
<keyword evidence="3" id="KW-0548">Nucleotidyltransferase</keyword>
<dbReference type="Gene3D" id="3.30.70.270">
    <property type="match status" value="1"/>
</dbReference>
<evidence type="ECO:0000313" key="4">
    <source>
        <dbReference type="Proteomes" id="UP001589788"/>
    </source>
</evidence>
<keyword evidence="1" id="KW-0472">Membrane</keyword>
<dbReference type="EC" id="2.7.7.65" evidence="3"/>
<proteinExistence type="predicted"/>
<name>A0ABV6C090_9ACTN</name>
<dbReference type="Pfam" id="PF00990">
    <property type="entry name" value="GGDEF"/>
    <property type="match status" value="1"/>
</dbReference>
<comment type="caution">
    <text evidence="3">The sequence shown here is derived from an EMBL/GenBank/DDBJ whole genome shotgun (WGS) entry which is preliminary data.</text>
</comment>
<evidence type="ECO:0000313" key="3">
    <source>
        <dbReference type="EMBL" id="MFC0081099.1"/>
    </source>
</evidence>
<dbReference type="PROSITE" id="PS50887">
    <property type="entry name" value="GGDEF"/>
    <property type="match status" value="1"/>
</dbReference>
<dbReference type="InterPro" id="IPR050469">
    <property type="entry name" value="Diguanylate_Cyclase"/>
</dbReference>
<dbReference type="Proteomes" id="UP001589788">
    <property type="component" value="Unassembled WGS sequence"/>
</dbReference>
<dbReference type="SUPFAM" id="SSF55073">
    <property type="entry name" value="Nucleotide cyclase"/>
    <property type="match status" value="1"/>
</dbReference>
<feature type="transmembrane region" description="Helical" evidence="1">
    <location>
        <begin position="111"/>
        <end position="128"/>
    </location>
</feature>
<protein>
    <submittedName>
        <fullName evidence="3">Diguanylate cyclase domain-containing protein</fullName>
        <ecNumber evidence="3">2.7.7.65</ecNumber>
    </submittedName>
</protein>
<dbReference type="InterPro" id="IPR029787">
    <property type="entry name" value="Nucleotide_cyclase"/>
</dbReference>
<feature type="transmembrane region" description="Helical" evidence="1">
    <location>
        <begin position="157"/>
        <end position="184"/>
    </location>
</feature>
<feature type="transmembrane region" description="Helical" evidence="1">
    <location>
        <begin position="85"/>
        <end position="105"/>
    </location>
</feature>